<evidence type="ECO:0000313" key="5">
    <source>
        <dbReference type="Proteomes" id="UP000249762"/>
    </source>
</evidence>
<dbReference type="OrthoDB" id="9762913at2"/>
<evidence type="ECO:0000313" key="4">
    <source>
        <dbReference type="EMBL" id="RAO95260.1"/>
    </source>
</evidence>
<dbReference type="InterPro" id="IPR051020">
    <property type="entry name" value="ALDH-related_metabolic_enz"/>
</dbReference>
<evidence type="ECO:0000259" key="3">
    <source>
        <dbReference type="Pfam" id="PF00171"/>
    </source>
</evidence>
<name>A0A328PU23_9MOLU</name>
<feature type="domain" description="Aldehyde dehydrogenase" evidence="3">
    <location>
        <begin position="20"/>
        <end position="472"/>
    </location>
</feature>
<accession>A0A328PU23</accession>
<reference evidence="5" key="1">
    <citation type="submission" date="2018-06" db="EMBL/GenBank/DDBJ databases">
        <authorList>
            <person name="Martinez Ocampo F."/>
            <person name="Quiroz Castaneda R.E."/>
            <person name="Rojas Lopez X."/>
        </authorList>
    </citation>
    <scope>NUCLEOTIDE SEQUENCE [LARGE SCALE GENOMIC DNA]</scope>
    <source>
        <strain evidence="5">INIFAP02</strain>
    </source>
</reference>
<dbReference type="RefSeq" id="WP_112664928.1">
    <property type="nucleotide sequence ID" value="NZ_QKVO01000001.1"/>
</dbReference>
<dbReference type="InterPro" id="IPR016163">
    <property type="entry name" value="Ald_DH_C"/>
</dbReference>
<dbReference type="InterPro" id="IPR016162">
    <property type="entry name" value="Ald_DH_N"/>
</dbReference>
<dbReference type="Pfam" id="PF00171">
    <property type="entry name" value="Aldedh"/>
    <property type="match status" value="1"/>
</dbReference>
<dbReference type="Gene3D" id="3.40.309.10">
    <property type="entry name" value="Aldehyde Dehydrogenase, Chain A, domain 2"/>
    <property type="match status" value="1"/>
</dbReference>
<dbReference type="InterPro" id="IPR016161">
    <property type="entry name" value="Ald_DH/histidinol_DH"/>
</dbReference>
<dbReference type="InterPro" id="IPR015590">
    <property type="entry name" value="Aldehyde_DH_dom"/>
</dbReference>
<dbReference type="GO" id="GO:0008911">
    <property type="term" value="F:lactaldehyde dehydrogenase (NAD+) activity"/>
    <property type="evidence" value="ECO:0007669"/>
    <property type="project" value="TreeGrafter"/>
</dbReference>
<dbReference type="PANTHER" id="PTHR42991:SF1">
    <property type="entry name" value="ALDEHYDE DEHYDROGENASE"/>
    <property type="match status" value="1"/>
</dbReference>
<organism evidence="4 5">
    <name type="scientific">Mycoplasma wenyonii</name>
    <dbReference type="NCBI Taxonomy" id="65123"/>
    <lineage>
        <taxon>Bacteria</taxon>
        <taxon>Bacillati</taxon>
        <taxon>Mycoplasmatota</taxon>
        <taxon>Mollicutes</taxon>
        <taxon>Mycoplasmataceae</taxon>
        <taxon>Mycoplasma</taxon>
    </lineage>
</organism>
<dbReference type="EMBL" id="QKVO01000001">
    <property type="protein sequence ID" value="RAO95260.1"/>
    <property type="molecule type" value="Genomic_DNA"/>
</dbReference>
<proteinExistence type="inferred from homology"/>
<comment type="similarity">
    <text evidence="1">Belongs to the aldehyde dehydrogenase family.</text>
</comment>
<evidence type="ECO:0000256" key="1">
    <source>
        <dbReference type="ARBA" id="ARBA00009986"/>
    </source>
</evidence>
<comment type="caution">
    <text evidence="4">The sequence shown here is derived from an EMBL/GenBank/DDBJ whole genome shotgun (WGS) entry which is preliminary data.</text>
</comment>
<dbReference type="SUPFAM" id="SSF53720">
    <property type="entry name" value="ALDH-like"/>
    <property type="match status" value="1"/>
</dbReference>
<keyword evidence="2" id="KW-0560">Oxidoreductase</keyword>
<keyword evidence="5" id="KW-1185">Reference proteome</keyword>
<dbReference type="Proteomes" id="UP000249762">
    <property type="component" value="Unassembled WGS sequence"/>
</dbReference>
<dbReference type="Gene3D" id="3.40.605.10">
    <property type="entry name" value="Aldehyde Dehydrogenase, Chain A, domain 1"/>
    <property type="match status" value="1"/>
</dbReference>
<gene>
    <name evidence="4" type="ORF">DNK47_00105</name>
</gene>
<sequence>MHKANSYINGEIVDADLPEEKLYSPLTGECVGTVPLLDEKHKKLIFESAQQGFEKWKQVDYKTREKFMFQFGSKLKENSRLLVQLIRLETGKTEKDAQEEVDRSIEYITETTHAFDRLMQNPKCFNSEKYPLISDEIEGIFYRVPLGVSLVVTPYNYPVNTVIIKIVPAILMGNSVVLKCSMSGSLCGWLLSKIFNELSLDNYLITPGVLNFYTGRGSDLSKYLVKEKPNISALSLTGGREAGIELSRALPTIPQSLELSALNVALVLEDYGPNSIKEIIKGSFSLSGQRCTSIQLACVESSVVDRFCEELIEQMKDVQPSRMPLNSQRAIKKLKEIYEDCLNKDSQLLTPKIDWDQIQNNMVPNIVFKGVTFKHLLANEEAFGPILGVISFEDVEETIQKINDLGYGLQASIFSENLDKASGLAHQLEVSRIHLNLAPSRSPDMLPFPSSRKSGNSEQGIVNSLYFFSKYKGIVYKKQLETEE</sequence>
<protein>
    <submittedName>
        <fullName evidence="4">Glyceraldehyde-3-phosphate dehydrogenase</fullName>
    </submittedName>
</protein>
<dbReference type="AlphaFoldDB" id="A0A328PU23"/>
<evidence type="ECO:0000256" key="2">
    <source>
        <dbReference type="ARBA" id="ARBA00023002"/>
    </source>
</evidence>
<dbReference type="PANTHER" id="PTHR42991">
    <property type="entry name" value="ALDEHYDE DEHYDROGENASE"/>
    <property type="match status" value="1"/>
</dbReference>